<keyword evidence="3" id="KW-0997">Cell inner membrane</keyword>
<sequence length="300" mass="34212">MQNLVFFLMCCLLAPFGFLPLRWSQAIGSYLGLILISYNKKRAHIARCNIRLCFPEKTHKEREELLKLTAKETGKWFMESSYVWFRNPQYLAQKVSVTNPELLAHCYEQGRGVVIILPHLGNWELLNFYIPQHYPFGAMYKPVTSPLFEKVIFNGRSRVGSSLFATEPSGIRKALKALKKNHIVAILPDHLPSQKAAVYAPFFNYPALTGKLTHALVKSNQSELLLASVLRKPKGQGFEITFYEVEGIHTNNAITSATALNKAIEKSILLAPEQYQWVYRRFAHPPEGVRDIYKTNKLDA</sequence>
<dbReference type="STRING" id="62101.AB835_10185"/>
<proteinExistence type="predicted"/>
<dbReference type="PANTHER" id="PTHR30606">
    <property type="entry name" value="LIPID A BIOSYNTHESIS LAUROYL ACYLTRANSFERASE"/>
    <property type="match status" value="1"/>
</dbReference>
<dbReference type="AlphaFoldDB" id="A0A1D2QNR3"/>
<evidence type="ECO:0000256" key="2">
    <source>
        <dbReference type="ARBA" id="ARBA00022475"/>
    </source>
</evidence>
<evidence type="ECO:0000313" key="7">
    <source>
        <dbReference type="EMBL" id="ODS23200.1"/>
    </source>
</evidence>
<dbReference type="EMBL" id="MDLC01000036">
    <property type="protein sequence ID" value="ODS23200.1"/>
    <property type="molecule type" value="Genomic_DNA"/>
</dbReference>
<evidence type="ECO:0000256" key="6">
    <source>
        <dbReference type="ARBA" id="ARBA00023315"/>
    </source>
</evidence>
<evidence type="ECO:0000256" key="1">
    <source>
        <dbReference type="ARBA" id="ARBA00004533"/>
    </source>
</evidence>
<keyword evidence="4" id="KW-0808">Transferase</keyword>
<keyword evidence="2" id="KW-1003">Cell membrane</keyword>
<evidence type="ECO:0000313" key="8">
    <source>
        <dbReference type="Proteomes" id="UP000242502"/>
    </source>
</evidence>
<evidence type="ECO:0000256" key="5">
    <source>
        <dbReference type="ARBA" id="ARBA00023136"/>
    </source>
</evidence>
<organism evidence="7 8">
    <name type="scientific">Candidatus Endobugula sertula</name>
    <name type="common">Bugula neritina bacterial symbiont</name>
    <dbReference type="NCBI Taxonomy" id="62101"/>
    <lineage>
        <taxon>Bacteria</taxon>
        <taxon>Pseudomonadati</taxon>
        <taxon>Pseudomonadota</taxon>
        <taxon>Gammaproteobacteria</taxon>
        <taxon>Cellvibrionales</taxon>
        <taxon>Cellvibrionaceae</taxon>
        <taxon>Candidatus Endobugula</taxon>
    </lineage>
</organism>
<evidence type="ECO:0008006" key="9">
    <source>
        <dbReference type="Google" id="ProtNLM"/>
    </source>
</evidence>
<protein>
    <recommendedName>
        <fullName evidence="9">Lipid A biosynthesis acyltransferase</fullName>
    </recommendedName>
</protein>
<dbReference type="PANTHER" id="PTHR30606:SF10">
    <property type="entry name" value="PHOSPHATIDYLINOSITOL MANNOSIDE ACYLTRANSFERASE"/>
    <property type="match status" value="1"/>
</dbReference>
<dbReference type="Proteomes" id="UP000242502">
    <property type="component" value="Unassembled WGS sequence"/>
</dbReference>
<comment type="subcellular location">
    <subcellularLocation>
        <location evidence="1">Cell inner membrane</location>
    </subcellularLocation>
</comment>
<dbReference type="Pfam" id="PF03279">
    <property type="entry name" value="Lip_A_acyltrans"/>
    <property type="match status" value="1"/>
</dbReference>
<dbReference type="InterPro" id="IPR004960">
    <property type="entry name" value="LipA_acyltrans"/>
</dbReference>
<reference evidence="7 8" key="1">
    <citation type="journal article" date="2016" name="Appl. Environ. Microbiol.">
        <title>Lack of Overt Genome Reduction in the Bryostatin-Producing Bryozoan Symbiont "Candidatus Endobugula sertula".</title>
        <authorList>
            <person name="Miller I.J."/>
            <person name="Vanee N."/>
            <person name="Fong S.S."/>
            <person name="Lim-Fong G.E."/>
            <person name="Kwan J.C."/>
        </authorList>
    </citation>
    <scope>NUCLEOTIDE SEQUENCE [LARGE SCALE GENOMIC DNA]</scope>
    <source>
        <strain evidence="7">AB1-4</strain>
    </source>
</reference>
<dbReference type="PIRSF" id="PIRSF026649">
    <property type="entry name" value="MsbB"/>
    <property type="match status" value="1"/>
</dbReference>
<dbReference type="GO" id="GO:0016746">
    <property type="term" value="F:acyltransferase activity"/>
    <property type="evidence" value="ECO:0007669"/>
    <property type="project" value="UniProtKB-KW"/>
</dbReference>
<evidence type="ECO:0000256" key="3">
    <source>
        <dbReference type="ARBA" id="ARBA00022519"/>
    </source>
</evidence>
<name>A0A1D2QNR3_9GAMM</name>
<comment type="caution">
    <text evidence="7">The sequence shown here is derived from an EMBL/GenBank/DDBJ whole genome shotgun (WGS) entry which is preliminary data.</text>
</comment>
<dbReference type="CDD" id="cd07984">
    <property type="entry name" value="LPLAT_LABLAT-like"/>
    <property type="match status" value="1"/>
</dbReference>
<evidence type="ECO:0000256" key="4">
    <source>
        <dbReference type="ARBA" id="ARBA00022679"/>
    </source>
</evidence>
<gene>
    <name evidence="7" type="ORF">AB835_10185</name>
</gene>
<keyword evidence="5" id="KW-0472">Membrane</keyword>
<accession>A0A1D2QNR3</accession>
<dbReference type="GO" id="GO:0009247">
    <property type="term" value="P:glycolipid biosynthetic process"/>
    <property type="evidence" value="ECO:0007669"/>
    <property type="project" value="UniProtKB-ARBA"/>
</dbReference>
<dbReference type="GO" id="GO:0005886">
    <property type="term" value="C:plasma membrane"/>
    <property type="evidence" value="ECO:0007669"/>
    <property type="project" value="UniProtKB-SubCell"/>
</dbReference>
<keyword evidence="6" id="KW-0012">Acyltransferase</keyword>